<organism evidence="1 2">
    <name type="scientific">Flagellimonas flava</name>
    <dbReference type="NCBI Taxonomy" id="570519"/>
    <lineage>
        <taxon>Bacteria</taxon>
        <taxon>Pseudomonadati</taxon>
        <taxon>Bacteroidota</taxon>
        <taxon>Flavobacteriia</taxon>
        <taxon>Flavobacteriales</taxon>
        <taxon>Flavobacteriaceae</taxon>
        <taxon>Flagellimonas</taxon>
    </lineage>
</organism>
<proteinExistence type="predicted"/>
<accession>A0A1M5NNK7</accession>
<evidence type="ECO:0000313" key="1">
    <source>
        <dbReference type="EMBL" id="SHG91025.1"/>
    </source>
</evidence>
<dbReference type="AlphaFoldDB" id="A0A1M5NNK7"/>
<gene>
    <name evidence="1" type="ORF">SAMN04488116_2893</name>
</gene>
<dbReference type="Proteomes" id="UP000184532">
    <property type="component" value="Unassembled WGS sequence"/>
</dbReference>
<protein>
    <submittedName>
        <fullName evidence="1">Uncharacterized protein</fullName>
    </submittedName>
</protein>
<dbReference type="EMBL" id="FQWL01000005">
    <property type="protein sequence ID" value="SHG91025.1"/>
    <property type="molecule type" value="Genomic_DNA"/>
</dbReference>
<keyword evidence="2" id="KW-1185">Reference proteome</keyword>
<sequence length="42" mass="5040">MIINFTSDEISFKHYTNDMINYNEKGNTLLTMDLRKVQKKPF</sequence>
<reference evidence="2" key="1">
    <citation type="submission" date="2016-11" db="EMBL/GenBank/DDBJ databases">
        <authorList>
            <person name="Varghese N."/>
            <person name="Submissions S."/>
        </authorList>
    </citation>
    <scope>NUCLEOTIDE SEQUENCE [LARGE SCALE GENOMIC DNA]</scope>
    <source>
        <strain evidence="2">DSM 22638</strain>
    </source>
</reference>
<dbReference type="STRING" id="570519.SAMN04488116_2893"/>
<evidence type="ECO:0000313" key="2">
    <source>
        <dbReference type="Proteomes" id="UP000184532"/>
    </source>
</evidence>
<name>A0A1M5NNK7_9FLAO</name>